<protein>
    <submittedName>
        <fullName evidence="3">Uncharacterized protein</fullName>
    </submittedName>
</protein>
<comment type="caution">
    <text evidence="3">The sequence shown here is derived from an EMBL/GenBank/DDBJ whole genome shotgun (WGS) entry which is preliminary data.</text>
</comment>
<proteinExistence type="predicted"/>
<feature type="region of interest" description="Disordered" evidence="1">
    <location>
        <begin position="31"/>
        <end position="122"/>
    </location>
</feature>
<organism evidence="3 4">
    <name type="scientific">Knoellia aerolata DSM 18566</name>
    <dbReference type="NCBI Taxonomy" id="1385519"/>
    <lineage>
        <taxon>Bacteria</taxon>
        <taxon>Bacillati</taxon>
        <taxon>Actinomycetota</taxon>
        <taxon>Actinomycetes</taxon>
        <taxon>Micrococcales</taxon>
        <taxon>Intrasporangiaceae</taxon>
        <taxon>Knoellia</taxon>
    </lineage>
</organism>
<reference evidence="3 4" key="1">
    <citation type="submission" date="2013-08" db="EMBL/GenBank/DDBJ databases">
        <title>The genome sequence of Knoellia aerolata.</title>
        <authorList>
            <person name="Zhu W."/>
            <person name="Wang G."/>
        </authorList>
    </citation>
    <scope>NUCLEOTIDE SEQUENCE [LARGE SCALE GENOMIC DNA]</scope>
    <source>
        <strain evidence="3 4">DSM 18566</strain>
    </source>
</reference>
<evidence type="ECO:0000313" key="3">
    <source>
        <dbReference type="EMBL" id="KGN43028.1"/>
    </source>
</evidence>
<feature type="compositionally biased region" description="Basic and acidic residues" evidence="1">
    <location>
        <begin position="98"/>
        <end position="122"/>
    </location>
</feature>
<evidence type="ECO:0000256" key="1">
    <source>
        <dbReference type="SAM" id="MobiDB-lite"/>
    </source>
</evidence>
<feature type="signal peptide" evidence="2">
    <location>
        <begin position="1"/>
        <end position="31"/>
    </location>
</feature>
<gene>
    <name evidence="3" type="ORF">N801_05465</name>
</gene>
<sequence>MTRITKTTALAGMAGAAAIVTLGVGANAALAETTPTPAPSSSSATSDSDDAPSTSDAMGERRGGHGPGGKGGMRGADASALAEQLGLDEATVEAAVTKVREATRPTERPAEGTRPTEAEREARQAAYVTALAEELGVTEAKLTAALAEIRGEHQAEHRTRLEERLDTAVDDGTLSDADRASVLKAFDAGVLGGGGPR</sequence>
<accession>A0A0A0K0U3</accession>
<dbReference type="eggNOG" id="ENOG5032UBF">
    <property type="taxonomic scope" value="Bacteria"/>
</dbReference>
<feature type="compositionally biased region" description="Low complexity" evidence="1">
    <location>
        <begin position="39"/>
        <end position="57"/>
    </location>
</feature>
<evidence type="ECO:0000256" key="2">
    <source>
        <dbReference type="SAM" id="SignalP"/>
    </source>
</evidence>
<feature type="chain" id="PRO_5001964765" evidence="2">
    <location>
        <begin position="32"/>
        <end position="197"/>
    </location>
</feature>
<keyword evidence="4" id="KW-1185">Reference proteome</keyword>
<dbReference type="STRING" id="1385519.N801_05465"/>
<dbReference type="RefSeq" id="WP_035931756.1">
    <property type="nucleotide sequence ID" value="NZ_AVPL01000001.1"/>
</dbReference>
<evidence type="ECO:0000313" key="4">
    <source>
        <dbReference type="Proteomes" id="UP000030013"/>
    </source>
</evidence>
<feature type="compositionally biased region" description="Gly residues" evidence="1">
    <location>
        <begin position="65"/>
        <end position="74"/>
    </location>
</feature>
<dbReference type="AlphaFoldDB" id="A0A0A0K0U3"/>
<name>A0A0A0K0U3_9MICO</name>
<dbReference type="EMBL" id="AVPL01000001">
    <property type="protein sequence ID" value="KGN43028.1"/>
    <property type="molecule type" value="Genomic_DNA"/>
</dbReference>
<keyword evidence="2" id="KW-0732">Signal</keyword>
<dbReference type="Proteomes" id="UP000030013">
    <property type="component" value="Unassembled WGS sequence"/>
</dbReference>